<keyword evidence="1" id="KW-0472">Membrane</keyword>
<dbReference type="OrthoDB" id="2195008at2"/>
<reference evidence="3" key="1">
    <citation type="submission" date="2017-02" db="EMBL/GenBank/DDBJ databases">
        <authorList>
            <person name="Dridi B."/>
        </authorList>
    </citation>
    <scope>NUCLEOTIDE SEQUENCE [LARGE SCALE GENOMIC DNA]</scope>
    <source>
        <strain evidence="3">bH819</strain>
    </source>
</reference>
<sequence length="91" mass="10728">MESSLNQFTPLLAFTFIGLFTTTFLLLMAFIMDKTNGLFLARSLKDFKKDQKKTEFEKERQVGKKLSAWIFKFIPPFFIVFLVMFLVLLLF</sequence>
<protein>
    <recommendedName>
        <fullName evidence="4">DUF3899 domain-containing protein</fullName>
    </recommendedName>
</protein>
<dbReference type="RefSeq" id="WP_086951431.1">
    <property type="nucleotide sequence ID" value="NZ_FWFD01000009.1"/>
</dbReference>
<accession>A0A1X6WQ73</accession>
<organism evidence="2 3">
    <name type="scientific">Vagococcus fluvialis bH819</name>
    <dbReference type="NCBI Taxonomy" id="1255619"/>
    <lineage>
        <taxon>Bacteria</taxon>
        <taxon>Bacillati</taxon>
        <taxon>Bacillota</taxon>
        <taxon>Bacilli</taxon>
        <taxon>Lactobacillales</taxon>
        <taxon>Enterococcaceae</taxon>
        <taxon>Vagococcus</taxon>
    </lineage>
</organism>
<dbReference type="Proteomes" id="UP000195918">
    <property type="component" value="Unassembled WGS sequence"/>
</dbReference>
<evidence type="ECO:0008006" key="4">
    <source>
        <dbReference type="Google" id="ProtNLM"/>
    </source>
</evidence>
<evidence type="ECO:0000256" key="1">
    <source>
        <dbReference type="SAM" id="Phobius"/>
    </source>
</evidence>
<keyword evidence="3" id="KW-1185">Reference proteome</keyword>
<gene>
    <name evidence="2" type="ORF">FM121_06825</name>
</gene>
<evidence type="ECO:0000313" key="3">
    <source>
        <dbReference type="Proteomes" id="UP000195918"/>
    </source>
</evidence>
<proteinExistence type="predicted"/>
<dbReference type="AlphaFoldDB" id="A0A1X6WQ73"/>
<evidence type="ECO:0000313" key="2">
    <source>
        <dbReference type="EMBL" id="SLM85796.1"/>
    </source>
</evidence>
<dbReference type="EMBL" id="FWFD01000009">
    <property type="protein sequence ID" value="SLM85796.1"/>
    <property type="molecule type" value="Genomic_DNA"/>
</dbReference>
<feature type="transmembrane region" description="Helical" evidence="1">
    <location>
        <begin position="12"/>
        <end position="32"/>
    </location>
</feature>
<keyword evidence="1" id="KW-0812">Transmembrane</keyword>
<feature type="transmembrane region" description="Helical" evidence="1">
    <location>
        <begin position="69"/>
        <end position="90"/>
    </location>
</feature>
<keyword evidence="1" id="KW-1133">Transmembrane helix</keyword>
<name>A0A1X6WQ73_9ENTE</name>